<dbReference type="Gene3D" id="1.25.40.20">
    <property type="entry name" value="Ankyrin repeat-containing domain"/>
    <property type="match status" value="1"/>
</dbReference>
<dbReference type="GO" id="GO:0005886">
    <property type="term" value="C:plasma membrane"/>
    <property type="evidence" value="ECO:0007669"/>
    <property type="project" value="TreeGrafter"/>
</dbReference>
<dbReference type="InterPro" id="IPR002110">
    <property type="entry name" value="Ankyrin_rpt"/>
</dbReference>
<keyword evidence="1" id="KW-0677">Repeat</keyword>
<accession>A0A5C7IQ39</accession>
<evidence type="ECO:0000256" key="3">
    <source>
        <dbReference type="PROSITE-ProRule" id="PRU00023"/>
    </source>
</evidence>
<feature type="repeat" description="ANK" evidence="3">
    <location>
        <begin position="31"/>
        <end position="52"/>
    </location>
</feature>
<keyword evidence="2 3" id="KW-0040">ANK repeat</keyword>
<evidence type="ECO:0000256" key="2">
    <source>
        <dbReference type="ARBA" id="ARBA00023043"/>
    </source>
</evidence>
<dbReference type="SUPFAM" id="SSF48403">
    <property type="entry name" value="Ankyrin repeat"/>
    <property type="match status" value="1"/>
</dbReference>
<keyword evidence="5" id="KW-1185">Reference proteome</keyword>
<dbReference type="OrthoDB" id="1719981at2759"/>
<gene>
    <name evidence="4" type="ORF">EZV62_005511</name>
</gene>
<sequence>MTASRPLSNFHFIEEILRRRTEFTAERDLKNGSTLLHLACIRGDVEMVMALVGLDSQLCFVKDKMSMFPLQTAVIHGHGDVTRELIFTCPESLQMLTSQKETVFHLAAKNYQCDIAFEVLFEEAKKLNQKHLLHEQDDEGNTVLHIAGRKHTMLPSYKAPRNAHHALLLTVKALVALTGRKAG</sequence>
<dbReference type="PANTHER" id="PTHR24186">
    <property type="entry name" value="PROTEIN PHOSPHATASE 1 REGULATORY SUBUNIT"/>
    <property type="match status" value="1"/>
</dbReference>
<dbReference type="AlphaFoldDB" id="A0A5C7IQ39"/>
<dbReference type="SMART" id="SM00248">
    <property type="entry name" value="ANK"/>
    <property type="match status" value="2"/>
</dbReference>
<evidence type="ECO:0000313" key="5">
    <source>
        <dbReference type="Proteomes" id="UP000323000"/>
    </source>
</evidence>
<reference evidence="5" key="1">
    <citation type="journal article" date="2019" name="Gigascience">
        <title>De novo genome assembly of the endangered Acer yangbiense, a plant species with extremely small populations endemic to Yunnan Province, China.</title>
        <authorList>
            <person name="Yang J."/>
            <person name="Wariss H.M."/>
            <person name="Tao L."/>
            <person name="Zhang R."/>
            <person name="Yun Q."/>
            <person name="Hollingsworth P."/>
            <person name="Dao Z."/>
            <person name="Luo G."/>
            <person name="Guo H."/>
            <person name="Ma Y."/>
            <person name="Sun W."/>
        </authorList>
    </citation>
    <scope>NUCLEOTIDE SEQUENCE [LARGE SCALE GENOMIC DNA]</scope>
    <source>
        <strain evidence="5">cv. Malutang</strain>
    </source>
</reference>
<dbReference type="PANTHER" id="PTHR24186:SF38">
    <property type="entry name" value="ANKYRIN REPEAT FAMILY PROTEIN"/>
    <property type="match status" value="1"/>
</dbReference>
<organism evidence="4 5">
    <name type="scientific">Acer yangbiense</name>
    <dbReference type="NCBI Taxonomy" id="1000413"/>
    <lineage>
        <taxon>Eukaryota</taxon>
        <taxon>Viridiplantae</taxon>
        <taxon>Streptophyta</taxon>
        <taxon>Embryophyta</taxon>
        <taxon>Tracheophyta</taxon>
        <taxon>Spermatophyta</taxon>
        <taxon>Magnoliopsida</taxon>
        <taxon>eudicotyledons</taxon>
        <taxon>Gunneridae</taxon>
        <taxon>Pentapetalae</taxon>
        <taxon>rosids</taxon>
        <taxon>malvids</taxon>
        <taxon>Sapindales</taxon>
        <taxon>Sapindaceae</taxon>
        <taxon>Hippocastanoideae</taxon>
        <taxon>Acereae</taxon>
        <taxon>Acer</taxon>
    </lineage>
</organism>
<proteinExistence type="predicted"/>
<dbReference type="EMBL" id="VAHF01000002">
    <property type="protein sequence ID" value="TXG70576.1"/>
    <property type="molecule type" value="Genomic_DNA"/>
</dbReference>
<dbReference type="PROSITE" id="PS50297">
    <property type="entry name" value="ANK_REP_REGION"/>
    <property type="match status" value="1"/>
</dbReference>
<protein>
    <submittedName>
        <fullName evidence="4">Uncharacterized protein</fullName>
    </submittedName>
</protein>
<dbReference type="PROSITE" id="PS50088">
    <property type="entry name" value="ANK_REPEAT"/>
    <property type="match status" value="1"/>
</dbReference>
<dbReference type="InterPro" id="IPR036770">
    <property type="entry name" value="Ankyrin_rpt-contain_sf"/>
</dbReference>
<name>A0A5C7IQ39_9ROSI</name>
<dbReference type="Pfam" id="PF12796">
    <property type="entry name" value="Ank_2"/>
    <property type="match status" value="1"/>
</dbReference>
<evidence type="ECO:0000256" key="1">
    <source>
        <dbReference type="ARBA" id="ARBA00022737"/>
    </source>
</evidence>
<comment type="caution">
    <text evidence="4">The sequence shown here is derived from an EMBL/GenBank/DDBJ whole genome shotgun (WGS) entry which is preliminary data.</text>
</comment>
<dbReference type="Proteomes" id="UP000323000">
    <property type="component" value="Chromosome 2"/>
</dbReference>
<evidence type="ECO:0000313" key="4">
    <source>
        <dbReference type="EMBL" id="TXG70576.1"/>
    </source>
</evidence>